<reference evidence="2 3" key="1">
    <citation type="journal article" date="2019" name="ISME J.">
        <title>Evolution in action: habitat transition from sediment to the pelagial leads to genome streamlining in Methylophilaceae.</title>
        <authorList>
            <person name="Salcher M."/>
            <person name="Schaefle D."/>
            <person name="Kaspar M."/>
            <person name="Neuenschwander S.M."/>
            <person name="Ghai R."/>
        </authorList>
    </citation>
    <scope>NUCLEOTIDE SEQUENCE [LARGE SCALE GENOMIC DNA]</scope>
    <source>
        <strain evidence="2 3">MMS-RVI-51</strain>
    </source>
</reference>
<dbReference type="KEGG" id="muv:FIT94_06550"/>
<name>A0AAX1F0Z3_9PROT</name>
<dbReference type="Proteomes" id="UP000314901">
    <property type="component" value="Chromosome"/>
</dbReference>
<evidence type="ECO:0000313" key="2">
    <source>
        <dbReference type="EMBL" id="QDC41695.1"/>
    </source>
</evidence>
<evidence type="ECO:0000256" key="1">
    <source>
        <dbReference type="SAM" id="Phobius"/>
    </source>
</evidence>
<keyword evidence="1" id="KW-0812">Transmembrane</keyword>
<dbReference type="RefSeq" id="WP_139868736.1">
    <property type="nucleotide sequence ID" value="NZ_CP040949.1"/>
</dbReference>
<dbReference type="EMBL" id="CP040953">
    <property type="protein sequence ID" value="QDC41695.1"/>
    <property type="molecule type" value="Genomic_DNA"/>
</dbReference>
<proteinExistence type="predicted"/>
<evidence type="ECO:0000313" key="3">
    <source>
        <dbReference type="Proteomes" id="UP000314901"/>
    </source>
</evidence>
<organism evidence="2 3">
    <name type="scientific">Candidatus Methylopumilus universalis</name>
    <dbReference type="NCBI Taxonomy" id="2588536"/>
    <lineage>
        <taxon>Bacteria</taxon>
        <taxon>Pseudomonadati</taxon>
        <taxon>Pseudomonadota</taxon>
        <taxon>Betaproteobacteria</taxon>
        <taxon>Nitrosomonadales</taxon>
        <taxon>Methylophilaceae</taxon>
        <taxon>Candidatus Methylopumilus</taxon>
    </lineage>
</organism>
<keyword evidence="1" id="KW-0472">Membrane</keyword>
<dbReference type="GeneID" id="66285552"/>
<dbReference type="AlphaFoldDB" id="A0AAX1F0Z3"/>
<gene>
    <name evidence="2" type="ORF">FIT94_06550</name>
</gene>
<protein>
    <submittedName>
        <fullName evidence="2">Uncharacterized protein</fullName>
    </submittedName>
</protein>
<sequence>MTALFEYLHTIQSVWVDNLEYQVKDGWLWLDPVLTLVRDYFFETTVVATVILLYALIFSAISFYGRQPQNKKITYTDEFKNLVKGVDLHLGNDPKKSSEKTPIKKKII</sequence>
<accession>A0AAX1F0Z3</accession>
<feature type="transmembrane region" description="Helical" evidence="1">
    <location>
        <begin position="40"/>
        <end position="64"/>
    </location>
</feature>
<keyword evidence="1" id="KW-1133">Transmembrane helix</keyword>